<keyword evidence="1" id="KW-0436">Ligase</keyword>
<dbReference type="PANTHER" id="PTHR40037:SF1">
    <property type="entry name" value="PHOSPHOESTERASE SAOUHSC_00951-RELATED"/>
    <property type="match status" value="1"/>
</dbReference>
<sequence length="183" mass="21727">MPKELYFLGICPTGRLKEDIHQQKSIISQKYNTKGAFRSSAHITLQMPFKLGQKKLIDFEQDIFRFSEGVQPFNIQLDGFSAFEPRVVYIVVKENEKLNHLHKALEPVLKRHQIFNSTHKNRGFHPHITVAFRDLKKRDFYPLWEEMKNKEFKREFKADGMMLYRHNGSVWEEYKHIPFGTTG</sequence>
<comment type="caution">
    <text evidence="1">The sequence shown here is derived from an EMBL/GenBank/DDBJ whole genome shotgun (WGS) entry which is preliminary data.</text>
</comment>
<dbReference type="RefSeq" id="WP_201431494.1">
    <property type="nucleotide sequence ID" value="NZ_JAEQBW010000005.1"/>
</dbReference>
<dbReference type="Pfam" id="PF13563">
    <property type="entry name" value="2_5_RNA_ligase2"/>
    <property type="match status" value="1"/>
</dbReference>
<dbReference type="GO" id="GO:0016874">
    <property type="term" value="F:ligase activity"/>
    <property type="evidence" value="ECO:0007669"/>
    <property type="project" value="UniProtKB-KW"/>
</dbReference>
<keyword evidence="2" id="KW-1185">Reference proteome</keyword>
<dbReference type="SUPFAM" id="SSF55144">
    <property type="entry name" value="LigT-like"/>
    <property type="match status" value="1"/>
</dbReference>
<proteinExistence type="predicted"/>
<evidence type="ECO:0000313" key="1">
    <source>
        <dbReference type="EMBL" id="MBK6265816.1"/>
    </source>
</evidence>
<gene>
    <name evidence="1" type="ORF">JKA74_12300</name>
</gene>
<dbReference type="Proteomes" id="UP000611723">
    <property type="component" value="Unassembled WGS sequence"/>
</dbReference>
<protein>
    <submittedName>
        <fullName evidence="1">2'-5' RNA ligase family protein</fullName>
    </submittedName>
</protein>
<dbReference type="InterPro" id="IPR050580">
    <property type="entry name" value="2H_phosphoesterase_YjcG-like"/>
</dbReference>
<dbReference type="AlphaFoldDB" id="A0A934WZV4"/>
<dbReference type="PANTHER" id="PTHR40037">
    <property type="entry name" value="PHOSPHOESTERASE YJCG-RELATED"/>
    <property type="match status" value="1"/>
</dbReference>
<dbReference type="InterPro" id="IPR009097">
    <property type="entry name" value="Cyclic_Pdiesterase"/>
</dbReference>
<organism evidence="1 2">
    <name type="scientific">Marivirga aurantiaca</name>
    <dbReference type="NCBI Taxonomy" id="2802615"/>
    <lineage>
        <taxon>Bacteria</taxon>
        <taxon>Pseudomonadati</taxon>
        <taxon>Bacteroidota</taxon>
        <taxon>Cytophagia</taxon>
        <taxon>Cytophagales</taxon>
        <taxon>Marivirgaceae</taxon>
        <taxon>Marivirga</taxon>
    </lineage>
</organism>
<evidence type="ECO:0000313" key="2">
    <source>
        <dbReference type="Proteomes" id="UP000611723"/>
    </source>
</evidence>
<accession>A0A934WZV4</accession>
<name>A0A934WZV4_9BACT</name>
<reference evidence="1" key="1">
    <citation type="submission" date="2021-01" db="EMBL/GenBank/DDBJ databases">
        <title>Marivirga aurantiaca sp. nov., isolated from intertidal surface sediments.</title>
        <authorList>
            <person name="Zhang M."/>
        </authorList>
    </citation>
    <scope>NUCLEOTIDE SEQUENCE</scope>
    <source>
        <strain evidence="1">S37H4</strain>
    </source>
</reference>
<dbReference type="EMBL" id="JAEQBW010000005">
    <property type="protein sequence ID" value="MBK6265816.1"/>
    <property type="molecule type" value="Genomic_DNA"/>
</dbReference>
<dbReference type="Gene3D" id="3.90.1140.10">
    <property type="entry name" value="Cyclic phosphodiesterase"/>
    <property type="match status" value="1"/>
</dbReference>